<feature type="compositionally biased region" description="Polar residues" evidence="1">
    <location>
        <begin position="1"/>
        <end position="49"/>
    </location>
</feature>
<reference evidence="2" key="2">
    <citation type="journal article" date="2023" name="Science">
        <title>Genomic signatures of disease resistance in endangered staghorn corals.</title>
        <authorList>
            <person name="Vollmer S.V."/>
            <person name="Selwyn J.D."/>
            <person name="Despard B.A."/>
            <person name="Roesel C.L."/>
        </authorList>
    </citation>
    <scope>NUCLEOTIDE SEQUENCE</scope>
    <source>
        <strain evidence="2">K2</strain>
    </source>
</reference>
<dbReference type="AlphaFoldDB" id="A0AAD9QLH9"/>
<comment type="caution">
    <text evidence="2">The sequence shown here is derived from an EMBL/GenBank/DDBJ whole genome shotgun (WGS) entry which is preliminary data.</text>
</comment>
<keyword evidence="3" id="KW-1185">Reference proteome</keyword>
<evidence type="ECO:0000313" key="2">
    <source>
        <dbReference type="EMBL" id="KAK2563166.1"/>
    </source>
</evidence>
<feature type="region of interest" description="Disordered" evidence="1">
    <location>
        <begin position="1"/>
        <end position="56"/>
    </location>
</feature>
<dbReference type="Proteomes" id="UP001249851">
    <property type="component" value="Unassembled WGS sequence"/>
</dbReference>
<accession>A0AAD9QLH9</accession>
<gene>
    <name evidence="2" type="ORF">P5673_013518</name>
</gene>
<reference evidence="2" key="1">
    <citation type="journal article" date="2023" name="G3 (Bethesda)">
        <title>Whole genome assembly and annotation of the endangered Caribbean coral Acropora cervicornis.</title>
        <authorList>
            <person name="Selwyn J.D."/>
            <person name="Vollmer S.V."/>
        </authorList>
    </citation>
    <scope>NUCLEOTIDE SEQUENCE</scope>
    <source>
        <strain evidence="2">K2</strain>
    </source>
</reference>
<name>A0AAD9QLH9_ACRCE</name>
<proteinExistence type="predicted"/>
<evidence type="ECO:0000256" key="1">
    <source>
        <dbReference type="SAM" id="MobiDB-lite"/>
    </source>
</evidence>
<evidence type="ECO:0000313" key="3">
    <source>
        <dbReference type="Proteomes" id="UP001249851"/>
    </source>
</evidence>
<dbReference type="EMBL" id="JARQWQ010000026">
    <property type="protein sequence ID" value="KAK2563166.1"/>
    <property type="molecule type" value="Genomic_DNA"/>
</dbReference>
<protein>
    <submittedName>
        <fullName evidence="2">Uncharacterized protein</fullName>
    </submittedName>
</protein>
<sequence>MKETSVNASFCGQTSESWRPETMNGNRPDTTSYSTTRQSQKGRATSNAEGSPFDRPGLRLTSLSALYRPAFKPFSFSHMYSTKYNSDFEGRYMPPPLPQRTSTANYAPIKYKFGSSTYQQHFQERKPFSSAFVIPYSRHRRNNPQPELVNSYNYPDGVRLPVHCSEIIWNSKKCGIYM</sequence>
<organism evidence="2 3">
    <name type="scientific">Acropora cervicornis</name>
    <name type="common">Staghorn coral</name>
    <dbReference type="NCBI Taxonomy" id="6130"/>
    <lineage>
        <taxon>Eukaryota</taxon>
        <taxon>Metazoa</taxon>
        <taxon>Cnidaria</taxon>
        <taxon>Anthozoa</taxon>
        <taxon>Hexacorallia</taxon>
        <taxon>Scleractinia</taxon>
        <taxon>Astrocoeniina</taxon>
        <taxon>Acroporidae</taxon>
        <taxon>Acropora</taxon>
    </lineage>
</organism>